<protein>
    <submittedName>
        <fullName evidence="2">Uncharacterized protein</fullName>
    </submittedName>
</protein>
<dbReference type="RefSeq" id="WP_264502573.1">
    <property type="nucleotide sequence ID" value="NZ_JAPDDS010000011.1"/>
</dbReference>
<organism evidence="2 3">
    <name type="scientific">Luteolibacter flavescens</name>
    <dbReference type="NCBI Taxonomy" id="1859460"/>
    <lineage>
        <taxon>Bacteria</taxon>
        <taxon>Pseudomonadati</taxon>
        <taxon>Verrucomicrobiota</taxon>
        <taxon>Verrucomicrobiia</taxon>
        <taxon>Verrucomicrobiales</taxon>
        <taxon>Verrucomicrobiaceae</taxon>
        <taxon>Luteolibacter</taxon>
    </lineage>
</organism>
<evidence type="ECO:0000313" key="2">
    <source>
        <dbReference type="EMBL" id="MCW1886617.1"/>
    </source>
</evidence>
<feature type="region of interest" description="Disordered" evidence="1">
    <location>
        <begin position="449"/>
        <end position="489"/>
    </location>
</feature>
<evidence type="ECO:0000256" key="1">
    <source>
        <dbReference type="SAM" id="MobiDB-lite"/>
    </source>
</evidence>
<keyword evidence="3" id="KW-1185">Reference proteome</keyword>
<feature type="compositionally biased region" description="Basic and acidic residues" evidence="1">
    <location>
        <begin position="465"/>
        <end position="489"/>
    </location>
</feature>
<evidence type="ECO:0000313" key="3">
    <source>
        <dbReference type="Proteomes" id="UP001207930"/>
    </source>
</evidence>
<name>A0ABT3FSR1_9BACT</name>
<proteinExistence type="predicted"/>
<comment type="caution">
    <text evidence="2">The sequence shown here is derived from an EMBL/GenBank/DDBJ whole genome shotgun (WGS) entry which is preliminary data.</text>
</comment>
<dbReference type="Proteomes" id="UP001207930">
    <property type="component" value="Unassembled WGS sequence"/>
</dbReference>
<sequence length="489" mass="54629">MALVLGLQVSLAESTKFNIRLIQNDHPSPTLFQCEVVVEKGSVSISGSGYSLPLHELIWARQLTGRELTEIPKFEKHLIKIEDEQFAVNLRAVAKGFDLCRERLLMRSVSGGTMVKVQCAVDSAAPSQEASYINIDPSSWRSNLMDDISRNIQILVVNDVLGKAKANEGTLESIKQKSTKLALNIVQYEQAFAMLEDACEKDAELDWTKVADLVRLRPGQPALDKSTKLVQTAHEVLTASCSRQGLEYMLGENFSGVDAMVIKIGEVRQCRDNSSYLTNPRGFDDVGRSLGFTYLPRDPAVKVGVLDVGLERILLHFLLQDLADGSSAYQKFSLVIAGRNWQVADRWPIGNEKMPASFSRRLQYLSAGSGLLEYLLNGEQVEKAVLLDVEAIVIDDDKQQSARLDYRLGMLEGVLPLFRTEEKWVPNRSWSEKSYRSIGGSIQNRNYFRSRADVEKHNSSPAGDSGKDLDSEHEGGSRRSKTWEELFPR</sequence>
<dbReference type="EMBL" id="JAPDDS010000011">
    <property type="protein sequence ID" value="MCW1886617.1"/>
    <property type="molecule type" value="Genomic_DNA"/>
</dbReference>
<gene>
    <name evidence="2" type="ORF">OKA04_17900</name>
</gene>
<reference evidence="2 3" key="1">
    <citation type="submission" date="2022-10" db="EMBL/GenBank/DDBJ databases">
        <title>Luteolibacter flavescens strain MCCC 1K03193, whole genome shotgun sequencing project.</title>
        <authorList>
            <person name="Zhao G."/>
            <person name="Shen L."/>
        </authorList>
    </citation>
    <scope>NUCLEOTIDE SEQUENCE [LARGE SCALE GENOMIC DNA]</scope>
    <source>
        <strain evidence="2 3">MCCC 1K03193</strain>
    </source>
</reference>
<accession>A0ABT3FSR1</accession>